<dbReference type="PANTHER" id="PTHR33741">
    <property type="entry name" value="TRANSMEMBRANE PROTEIN DDB_G0269096-RELATED"/>
    <property type="match status" value="1"/>
</dbReference>
<name>A0A7X0LXG5_9BACI</name>
<feature type="transmembrane region" description="Helical" evidence="1">
    <location>
        <begin position="32"/>
        <end position="52"/>
    </location>
</feature>
<keyword evidence="1" id="KW-0812">Transmembrane</keyword>
<evidence type="ECO:0000313" key="3">
    <source>
        <dbReference type="EMBL" id="MBB6447595.1"/>
    </source>
</evidence>
<comment type="caution">
    <text evidence="3">The sequence shown here is derived from an EMBL/GenBank/DDBJ whole genome shotgun (WGS) entry which is preliminary data.</text>
</comment>
<dbReference type="Proteomes" id="UP000531594">
    <property type="component" value="Unassembled WGS sequence"/>
</dbReference>
<dbReference type="Pfam" id="PF04982">
    <property type="entry name" value="TM_HPP"/>
    <property type="match status" value="1"/>
</dbReference>
<dbReference type="InterPro" id="IPR058581">
    <property type="entry name" value="TM_HPP"/>
</dbReference>
<evidence type="ECO:0000256" key="1">
    <source>
        <dbReference type="SAM" id="Phobius"/>
    </source>
</evidence>
<sequence length="183" mass="20066">MNISERTEKNKPIEAVSIYFNKMKGASRMNTGFDYIDSLISAAGVFMAVGVICLLAFAFQYSVIMGPLGASCVLVFVAHKGPLSQPRQIIGGHILSTIAGLSIWSIFGKDLFILTITLVVVLIIMSFTKTMHPPAAASALVAVNFETGWGVLIPIVIGVFLIVFISMIYNNLFPKRQYPQYWL</sequence>
<dbReference type="PANTHER" id="PTHR33741:SF5">
    <property type="entry name" value="TRANSMEMBRANE PROTEIN DDB_G0269096-RELATED"/>
    <property type="match status" value="1"/>
</dbReference>
<keyword evidence="4" id="KW-1185">Reference proteome</keyword>
<dbReference type="AlphaFoldDB" id="A0A7X0LXG5"/>
<feature type="domain" description="HPP transmembrane region" evidence="2">
    <location>
        <begin position="35"/>
        <end position="179"/>
    </location>
</feature>
<evidence type="ECO:0000313" key="4">
    <source>
        <dbReference type="Proteomes" id="UP000531594"/>
    </source>
</evidence>
<accession>A0A7X0LXG5</accession>
<reference evidence="3 4" key="1">
    <citation type="submission" date="2020-08" db="EMBL/GenBank/DDBJ databases">
        <title>Genomic Encyclopedia of Type Strains, Phase IV (KMG-IV): sequencing the most valuable type-strain genomes for metagenomic binning, comparative biology and taxonomic classification.</title>
        <authorList>
            <person name="Goeker M."/>
        </authorList>
    </citation>
    <scope>NUCLEOTIDE SEQUENCE [LARGE SCALE GENOMIC DNA]</scope>
    <source>
        <strain evidence="3 4">DSM 5391</strain>
    </source>
</reference>
<dbReference type="RefSeq" id="WP_184529701.1">
    <property type="nucleotide sequence ID" value="NZ_JACHGK010000024.1"/>
</dbReference>
<dbReference type="EMBL" id="JACHGK010000024">
    <property type="protein sequence ID" value="MBB6447595.1"/>
    <property type="molecule type" value="Genomic_DNA"/>
</dbReference>
<evidence type="ECO:0000259" key="2">
    <source>
        <dbReference type="Pfam" id="PF04982"/>
    </source>
</evidence>
<organism evidence="3 4">
    <name type="scientific">Bacillus benzoevorans</name>
    <dbReference type="NCBI Taxonomy" id="1456"/>
    <lineage>
        <taxon>Bacteria</taxon>
        <taxon>Bacillati</taxon>
        <taxon>Bacillota</taxon>
        <taxon>Bacilli</taxon>
        <taxon>Bacillales</taxon>
        <taxon>Bacillaceae</taxon>
        <taxon>Bacillus</taxon>
    </lineage>
</organism>
<keyword evidence="1" id="KW-1133">Transmembrane helix</keyword>
<protein>
    <submittedName>
        <fullName evidence="3">CBS-domain-containing membrane protein</fullName>
    </submittedName>
</protein>
<keyword evidence="1" id="KW-0472">Membrane</keyword>
<gene>
    <name evidence="3" type="ORF">HNR53_004281</name>
</gene>
<feature type="transmembrane region" description="Helical" evidence="1">
    <location>
        <begin position="148"/>
        <end position="169"/>
    </location>
</feature>
<proteinExistence type="predicted"/>
<feature type="transmembrane region" description="Helical" evidence="1">
    <location>
        <begin position="111"/>
        <end position="128"/>
    </location>
</feature>
<dbReference type="InterPro" id="IPR007065">
    <property type="entry name" value="HPP"/>
</dbReference>